<evidence type="ECO:0000313" key="10">
    <source>
        <dbReference type="RefSeq" id="XP_016755209.1"/>
    </source>
</evidence>
<keyword evidence="9" id="KW-1185">Reference proteome</keyword>
<organism evidence="9 10">
    <name type="scientific">Gossypium hirsutum</name>
    <name type="common">Upland cotton</name>
    <name type="synonym">Gossypium mexicanum</name>
    <dbReference type="NCBI Taxonomy" id="3635"/>
    <lineage>
        <taxon>Eukaryota</taxon>
        <taxon>Viridiplantae</taxon>
        <taxon>Streptophyta</taxon>
        <taxon>Embryophyta</taxon>
        <taxon>Tracheophyta</taxon>
        <taxon>Spermatophyta</taxon>
        <taxon>Magnoliopsida</taxon>
        <taxon>eudicotyledons</taxon>
        <taxon>Gunneridae</taxon>
        <taxon>Pentapetalae</taxon>
        <taxon>rosids</taxon>
        <taxon>malvids</taxon>
        <taxon>Malvales</taxon>
        <taxon>Malvaceae</taxon>
        <taxon>Malvoideae</taxon>
        <taxon>Gossypium</taxon>
    </lineage>
</organism>
<dbReference type="GO" id="GO:0004519">
    <property type="term" value="F:endonuclease activity"/>
    <property type="evidence" value="ECO:0007669"/>
    <property type="project" value="UniProtKB-KW"/>
</dbReference>
<dbReference type="Proteomes" id="UP000818029">
    <property type="component" value="Chromosome A06"/>
</dbReference>
<dbReference type="PANTHER" id="PTHR48475:SF1">
    <property type="entry name" value="RNASE H TYPE-1 DOMAIN-CONTAINING PROTEIN"/>
    <property type="match status" value="1"/>
</dbReference>
<dbReference type="GO" id="GO:0003964">
    <property type="term" value="F:RNA-directed DNA polymerase activity"/>
    <property type="evidence" value="ECO:0007669"/>
    <property type="project" value="UniProtKB-KW"/>
</dbReference>
<dbReference type="PANTHER" id="PTHR48475">
    <property type="entry name" value="RIBONUCLEASE H"/>
    <property type="match status" value="1"/>
</dbReference>
<evidence type="ECO:0000256" key="5">
    <source>
        <dbReference type="ARBA" id="ARBA00022801"/>
    </source>
</evidence>
<keyword evidence="6" id="KW-0695">RNA-directed DNA polymerase</keyword>
<reference evidence="10" key="2">
    <citation type="submission" date="2025-08" db="UniProtKB">
        <authorList>
            <consortium name="RefSeq"/>
        </authorList>
    </citation>
    <scope>IDENTIFICATION</scope>
</reference>
<dbReference type="PaxDb" id="3635-A0A1U8PY50"/>
<dbReference type="SUPFAM" id="SSF56672">
    <property type="entry name" value="DNA/RNA polymerases"/>
    <property type="match status" value="1"/>
</dbReference>
<protein>
    <recommendedName>
        <fullName evidence="8">Reverse transcriptase RNase H-like domain-containing protein</fullName>
    </recommendedName>
</protein>
<evidence type="ECO:0000256" key="3">
    <source>
        <dbReference type="ARBA" id="ARBA00022722"/>
    </source>
</evidence>
<sequence length="174" mass="19859">MVAEQNTVQNARPSNMSAQGKPPKHSGNLSGSQRETKDTAVRSEARAPARAHAIRAREEASSPDVITGCVLGQQDGSKKKEHVTYHLSKKFVEYESKYSLMEKMCCALAWTACRLRQYMLYHNIFLTRKLDPLKYIFEKPSLSGRVARWKVVLFEYDIIYVSQKAIKEAQSRNF</sequence>
<feature type="compositionally biased region" description="Polar residues" evidence="7">
    <location>
        <begin position="1"/>
        <end position="18"/>
    </location>
</feature>
<feature type="region of interest" description="Disordered" evidence="7">
    <location>
        <begin position="1"/>
        <end position="59"/>
    </location>
</feature>
<name>A0A1U8PY50_GOSHI</name>
<feature type="compositionally biased region" description="Basic and acidic residues" evidence="7">
    <location>
        <begin position="34"/>
        <end position="47"/>
    </location>
</feature>
<dbReference type="OrthoDB" id="1745877at2759"/>
<evidence type="ECO:0000256" key="6">
    <source>
        <dbReference type="ARBA" id="ARBA00022918"/>
    </source>
</evidence>
<evidence type="ECO:0000256" key="2">
    <source>
        <dbReference type="ARBA" id="ARBA00022695"/>
    </source>
</evidence>
<dbReference type="Pfam" id="PF17917">
    <property type="entry name" value="RT_RNaseH"/>
    <property type="match status" value="1"/>
</dbReference>
<evidence type="ECO:0000256" key="7">
    <source>
        <dbReference type="SAM" id="MobiDB-lite"/>
    </source>
</evidence>
<evidence type="ECO:0000259" key="8">
    <source>
        <dbReference type="Pfam" id="PF17917"/>
    </source>
</evidence>
<accession>A0A1U8PY50</accession>
<reference evidence="9" key="1">
    <citation type="journal article" date="2020" name="Nat. Genet.">
        <title>Genomic diversifications of five Gossypium allopolyploid species and their impact on cotton improvement.</title>
        <authorList>
            <person name="Chen Z.J."/>
            <person name="Sreedasyam A."/>
            <person name="Ando A."/>
            <person name="Song Q."/>
            <person name="De Santiago L.M."/>
            <person name="Hulse-Kemp A.M."/>
            <person name="Ding M."/>
            <person name="Ye W."/>
            <person name="Kirkbride R.C."/>
            <person name="Jenkins J."/>
            <person name="Plott C."/>
            <person name="Lovell J."/>
            <person name="Lin Y.M."/>
            <person name="Vaughn R."/>
            <person name="Liu B."/>
            <person name="Simpson S."/>
            <person name="Scheffler B.E."/>
            <person name="Wen L."/>
            <person name="Saski C.A."/>
            <person name="Grover C.E."/>
            <person name="Hu G."/>
            <person name="Conover J.L."/>
            <person name="Carlson J.W."/>
            <person name="Shu S."/>
            <person name="Boston L.B."/>
            <person name="Williams M."/>
            <person name="Peterson D.G."/>
            <person name="McGee K."/>
            <person name="Jones D.C."/>
            <person name="Wendel J.F."/>
            <person name="Stelly D.M."/>
            <person name="Grimwood J."/>
            <person name="Schmutz J."/>
        </authorList>
    </citation>
    <scope>NUCLEOTIDE SEQUENCE [LARGE SCALE GENOMIC DNA]</scope>
    <source>
        <strain evidence="9">cv. TM-1</strain>
    </source>
</reference>
<dbReference type="GO" id="GO:0016787">
    <property type="term" value="F:hydrolase activity"/>
    <property type="evidence" value="ECO:0007669"/>
    <property type="project" value="UniProtKB-KW"/>
</dbReference>
<keyword evidence="3" id="KW-0540">Nuclease</keyword>
<dbReference type="InterPro" id="IPR043502">
    <property type="entry name" value="DNA/RNA_pol_sf"/>
</dbReference>
<evidence type="ECO:0000256" key="4">
    <source>
        <dbReference type="ARBA" id="ARBA00022759"/>
    </source>
</evidence>
<dbReference type="InterPro" id="IPR041373">
    <property type="entry name" value="RT_RNaseH"/>
</dbReference>
<dbReference type="GeneID" id="107963138"/>
<proteinExistence type="predicted"/>
<keyword evidence="4" id="KW-0255">Endonuclease</keyword>
<dbReference type="KEGG" id="ghi:107963138"/>
<keyword evidence="5" id="KW-0378">Hydrolase</keyword>
<keyword evidence="2" id="KW-0548">Nucleotidyltransferase</keyword>
<dbReference type="RefSeq" id="XP_016755209.1">
    <property type="nucleotide sequence ID" value="XM_016899720.1"/>
</dbReference>
<keyword evidence="1" id="KW-0808">Transferase</keyword>
<dbReference type="AlphaFoldDB" id="A0A1U8PY50"/>
<evidence type="ECO:0000313" key="9">
    <source>
        <dbReference type="Proteomes" id="UP000818029"/>
    </source>
</evidence>
<evidence type="ECO:0000256" key="1">
    <source>
        <dbReference type="ARBA" id="ARBA00022679"/>
    </source>
</evidence>
<feature type="domain" description="Reverse transcriptase RNase H-like" evidence="8">
    <location>
        <begin position="64"/>
        <end position="156"/>
    </location>
</feature>
<gene>
    <name evidence="10" type="primary">LOC107963138</name>
</gene>